<evidence type="ECO:0000313" key="3">
    <source>
        <dbReference type="Proteomes" id="UP001595699"/>
    </source>
</evidence>
<proteinExistence type="predicted"/>
<comment type="caution">
    <text evidence="2">The sequence shown here is derived from an EMBL/GenBank/DDBJ whole genome shotgun (WGS) entry which is preliminary data.</text>
</comment>
<dbReference type="PANTHER" id="PTHR44086:SF13">
    <property type="entry name" value="THIOSULFATE SULFURTRANSFERASE PSPE"/>
    <property type="match status" value="1"/>
</dbReference>
<keyword evidence="3" id="KW-1185">Reference proteome</keyword>
<name>A0ABV7YIF9_9ACTN</name>
<dbReference type="Gene3D" id="3.40.250.10">
    <property type="entry name" value="Rhodanese-like domain"/>
    <property type="match status" value="1"/>
</dbReference>
<dbReference type="PANTHER" id="PTHR44086">
    <property type="entry name" value="THIOSULFATE SULFURTRANSFERASE RDL2, MITOCHONDRIAL-RELATED"/>
    <property type="match status" value="1"/>
</dbReference>
<reference evidence="3" key="1">
    <citation type="journal article" date="2019" name="Int. J. Syst. Evol. Microbiol.">
        <title>The Global Catalogue of Microorganisms (GCM) 10K type strain sequencing project: providing services to taxonomists for standard genome sequencing and annotation.</title>
        <authorList>
            <consortium name="The Broad Institute Genomics Platform"/>
            <consortium name="The Broad Institute Genome Sequencing Center for Infectious Disease"/>
            <person name="Wu L."/>
            <person name="Ma J."/>
        </authorList>
    </citation>
    <scope>NUCLEOTIDE SEQUENCE [LARGE SCALE GENOMIC DNA]</scope>
    <source>
        <strain evidence="3">CGMCC 4.7241</strain>
    </source>
</reference>
<feature type="domain" description="Rhodanese" evidence="1">
    <location>
        <begin position="29"/>
        <end position="126"/>
    </location>
</feature>
<dbReference type="Pfam" id="PF00581">
    <property type="entry name" value="Rhodanese"/>
    <property type="match status" value="1"/>
</dbReference>
<dbReference type="SUPFAM" id="SSF52821">
    <property type="entry name" value="Rhodanese/Cell cycle control phosphatase"/>
    <property type="match status" value="1"/>
</dbReference>
<dbReference type="RefSeq" id="WP_205121500.1">
    <property type="nucleotide sequence ID" value="NZ_JAFBCM010000001.1"/>
</dbReference>
<dbReference type="InterPro" id="IPR036873">
    <property type="entry name" value="Rhodanese-like_dom_sf"/>
</dbReference>
<protein>
    <submittedName>
        <fullName evidence="2">Rhodanese-like domain-containing protein</fullName>
    </submittedName>
</protein>
<dbReference type="SMART" id="SM00450">
    <property type="entry name" value="RHOD"/>
    <property type="match status" value="1"/>
</dbReference>
<dbReference type="EMBL" id="JBHRZH010000027">
    <property type="protein sequence ID" value="MFC3764569.1"/>
    <property type="molecule type" value="Genomic_DNA"/>
</dbReference>
<sequence>MAKTVKQLVTEAKGQIRNLNVDEVARQLEGAPMTLVDIREPDEVARDGHIPGAVLAPRGMLEFYADPESPYHRAELSPAAPTVVYCASGGRSALATAALQNLGYSDVAHLDGGLKAWIEQGRPVTRQVS</sequence>
<dbReference type="InterPro" id="IPR001763">
    <property type="entry name" value="Rhodanese-like_dom"/>
</dbReference>
<evidence type="ECO:0000259" key="1">
    <source>
        <dbReference type="PROSITE" id="PS50206"/>
    </source>
</evidence>
<organism evidence="2 3">
    <name type="scientific">Tenggerimyces flavus</name>
    <dbReference type="NCBI Taxonomy" id="1708749"/>
    <lineage>
        <taxon>Bacteria</taxon>
        <taxon>Bacillati</taxon>
        <taxon>Actinomycetota</taxon>
        <taxon>Actinomycetes</taxon>
        <taxon>Propionibacteriales</taxon>
        <taxon>Nocardioidaceae</taxon>
        <taxon>Tenggerimyces</taxon>
    </lineage>
</organism>
<evidence type="ECO:0000313" key="2">
    <source>
        <dbReference type="EMBL" id="MFC3764569.1"/>
    </source>
</evidence>
<gene>
    <name evidence="2" type="ORF">ACFOUW_27275</name>
</gene>
<dbReference type="CDD" id="cd01447">
    <property type="entry name" value="Polysulfide_ST"/>
    <property type="match status" value="1"/>
</dbReference>
<dbReference type="Proteomes" id="UP001595699">
    <property type="component" value="Unassembled WGS sequence"/>
</dbReference>
<dbReference type="PROSITE" id="PS50206">
    <property type="entry name" value="RHODANESE_3"/>
    <property type="match status" value="1"/>
</dbReference>
<accession>A0ABV7YIF9</accession>